<gene>
    <name evidence="4" type="ORF">HMF8227_00470</name>
</gene>
<evidence type="ECO:0000259" key="3">
    <source>
        <dbReference type="SMART" id="SM00849"/>
    </source>
</evidence>
<dbReference type="InterPro" id="IPR036866">
    <property type="entry name" value="RibonucZ/Hydroxyglut_hydro"/>
</dbReference>
<dbReference type="SMART" id="SM00849">
    <property type="entry name" value="Lactamase_B"/>
    <property type="match status" value="1"/>
</dbReference>
<dbReference type="SUPFAM" id="SSF56281">
    <property type="entry name" value="Metallo-hydrolase/oxidoreductase"/>
    <property type="match status" value="1"/>
</dbReference>
<dbReference type="Gene3D" id="3.60.15.10">
    <property type="entry name" value="Ribonuclease Z/Hydroxyacylglutathione hydrolase-like"/>
    <property type="match status" value="1"/>
</dbReference>
<dbReference type="Proteomes" id="UP000245728">
    <property type="component" value="Chromosome"/>
</dbReference>
<dbReference type="GO" id="GO:0017001">
    <property type="term" value="P:antibiotic catabolic process"/>
    <property type="evidence" value="ECO:0007669"/>
    <property type="project" value="UniProtKB-ARBA"/>
</dbReference>
<dbReference type="KEGG" id="salh:HMF8227_00470"/>
<evidence type="ECO:0000313" key="4">
    <source>
        <dbReference type="EMBL" id="AWL10966.1"/>
    </source>
</evidence>
<evidence type="ECO:0000313" key="5">
    <source>
        <dbReference type="Proteomes" id="UP000245728"/>
    </source>
</evidence>
<keyword evidence="2" id="KW-0732">Signal</keyword>
<dbReference type="AlphaFoldDB" id="A0A2S2E016"/>
<dbReference type="PANTHER" id="PTHR42951">
    <property type="entry name" value="METALLO-BETA-LACTAMASE DOMAIN-CONTAINING"/>
    <property type="match status" value="1"/>
</dbReference>
<keyword evidence="5" id="KW-1185">Reference proteome</keyword>
<accession>A0A2S2E016</accession>
<dbReference type="EMBL" id="CP029347">
    <property type="protein sequence ID" value="AWL10966.1"/>
    <property type="molecule type" value="Genomic_DNA"/>
</dbReference>
<name>A0A2S2E016_9ALTE</name>
<dbReference type="InterPro" id="IPR050855">
    <property type="entry name" value="NDM-1-like"/>
</dbReference>
<evidence type="ECO:0000256" key="1">
    <source>
        <dbReference type="ARBA" id="ARBA00005250"/>
    </source>
</evidence>
<dbReference type="InterPro" id="IPR001279">
    <property type="entry name" value="Metallo-B-lactamas"/>
</dbReference>
<feature type="signal peptide" evidence="2">
    <location>
        <begin position="1"/>
        <end position="17"/>
    </location>
</feature>
<evidence type="ECO:0000256" key="2">
    <source>
        <dbReference type="SAM" id="SignalP"/>
    </source>
</evidence>
<feature type="domain" description="Metallo-beta-lactamase" evidence="3">
    <location>
        <begin position="43"/>
        <end position="217"/>
    </location>
</feature>
<dbReference type="PANTHER" id="PTHR42951:SF4">
    <property type="entry name" value="ACYL-COENZYME A THIOESTERASE MBLAC2"/>
    <property type="match status" value="1"/>
</dbReference>
<reference evidence="4 5" key="1">
    <citation type="submission" date="2018-05" db="EMBL/GenBank/DDBJ databases">
        <title>Salinimonas sp. HMF8227 Genome sequencing and assembly.</title>
        <authorList>
            <person name="Kang H."/>
            <person name="Kang J."/>
            <person name="Cha I."/>
            <person name="Kim H."/>
            <person name="Joh K."/>
        </authorList>
    </citation>
    <scope>NUCLEOTIDE SEQUENCE [LARGE SCALE GENOMIC DNA]</scope>
    <source>
        <strain evidence="4 5">HMF8227</strain>
    </source>
</reference>
<dbReference type="Pfam" id="PF00753">
    <property type="entry name" value="Lactamase_B"/>
    <property type="match status" value="1"/>
</dbReference>
<comment type="similarity">
    <text evidence="1">Belongs to the metallo-beta-lactamase superfamily. Class-B beta-lactamase family.</text>
</comment>
<dbReference type="CDD" id="cd16282">
    <property type="entry name" value="metallo-hydrolase-like_MBL-fold"/>
    <property type="match status" value="1"/>
</dbReference>
<sequence>MRWLTVLLAFMLPAVGATENPYDDVEIQRKHLSGSVHMLTGAGGNIGVSAGEDGVLIIDDQFAPLAEKIAASVAEIGNSEVRYIVNTHYHGDHTGSNAWFAEHHHATVFAHHNVRVRLSDKAETQPASLPVVTYDEGVKFHFNGDTIHVMHLPSGHTDGDSVIWFENANVLHPGDLFFEGRFPYIDLNGGGNVAGYIANVETLIDRVDADTQIIPGHGKLANKADYQRFLNMIKTTYAYVQSLKKQGLSLEQAIETGLQEQWQPWSWRFIDEKKWIETLYQG</sequence>
<organism evidence="4 5">
    <name type="scientific">Saliniradius amylolyticus</name>
    <dbReference type="NCBI Taxonomy" id="2183582"/>
    <lineage>
        <taxon>Bacteria</taxon>
        <taxon>Pseudomonadati</taxon>
        <taxon>Pseudomonadota</taxon>
        <taxon>Gammaproteobacteria</taxon>
        <taxon>Alteromonadales</taxon>
        <taxon>Alteromonadaceae</taxon>
        <taxon>Saliniradius</taxon>
    </lineage>
</organism>
<proteinExistence type="inferred from homology"/>
<protein>
    <recommendedName>
        <fullName evidence="3">Metallo-beta-lactamase domain-containing protein</fullName>
    </recommendedName>
</protein>
<feature type="chain" id="PRO_5015559861" description="Metallo-beta-lactamase domain-containing protein" evidence="2">
    <location>
        <begin position="18"/>
        <end position="282"/>
    </location>
</feature>